<accession>A0A6N1XBD7</accession>
<dbReference type="RefSeq" id="WP_175505845.1">
    <property type="nucleotide sequence ID" value="NZ_CP054840.1"/>
</dbReference>
<dbReference type="EMBL" id="CP054840">
    <property type="protein sequence ID" value="QKV55056.1"/>
    <property type="molecule type" value="Genomic_DNA"/>
</dbReference>
<dbReference type="Gene3D" id="3.30.870.10">
    <property type="entry name" value="Endonuclease Chain A"/>
    <property type="match status" value="2"/>
</dbReference>
<dbReference type="InterPro" id="IPR001736">
    <property type="entry name" value="PLipase_D/transphosphatidylase"/>
</dbReference>
<reference evidence="3 4" key="1">
    <citation type="submission" date="2020-06" db="EMBL/GenBank/DDBJ databases">
        <title>Acidovorax antarctica sp. nov., isolated from Corinth ice sheet soil, Antarctic Fields Peninsula.</title>
        <authorList>
            <person name="Xu Q."/>
            <person name="Peng F."/>
        </authorList>
    </citation>
    <scope>NUCLEOTIDE SEQUENCE [LARGE SCALE GENOMIC DNA]</scope>
    <source>
        <strain evidence="3 4">16-35-5</strain>
    </source>
</reference>
<evidence type="ECO:0000313" key="4">
    <source>
        <dbReference type="Proteomes" id="UP000509579"/>
    </source>
</evidence>
<evidence type="ECO:0000256" key="1">
    <source>
        <dbReference type="SAM" id="MobiDB-lite"/>
    </source>
</evidence>
<dbReference type="AlphaFoldDB" id="A0A6N1XBD7"/>
<keyword evidence="4" id="KW-1185">Reference proteome</keyword>
<feature type="domain" description="PLD phosphodiesterase" evidence="2">
    <location>
        <begin position="405"/>
        <end position="432"/>
    </location>
</feature>
<dbReference type="KEGG" id="aant:HUK68_13720"/>
<proteinExistence type="predicted"/>
<dbReference type="InterPro" id="IPR025202">
    <property type="entry name" value="PLD-like_dom"/>
</dbReference>
<dbReference type="Proteomes" id="UP000509579">
    <property type="component" value="Chromosome"/>
</dbReference>
<feature type="domain" description="PLD phosphodiesterase" evidence="2">
    <location>
        <begin position="173"/>
        <end position="200"/>
    </location>
</feature>
<dbReference type="SMART" id="SM00155">
    <property type="entry name" value="PLDc"/>
    <property type="match status" value="2"/>
</dbReference>
<evidence type="ECO:0000313" key="3">
    <source>
        <dbReference type="EMBL" id="QKV55056.1"/>
    </source>
</evidence>
<dbReference type="CDD" id="cd09113">
    <property type="entry name" value="PLDc_ymdC_like_2"/>
    <property type="match status" value="1"/>
</dbReference>
<dbReference type="GO" id="GO:0030572">
    <property type="term" value="F:phosphatidyltransferase activity"/>
    <property type="evidence" value="ECO:0007669"/>
    <property type="project" value="UniProtKB-ARBA"/>
</dbReference>
<name>A0A6N1XBD7_9BURK</name>
<dbReference type="PANTHER" id="PTHR21248">
    <property type="entry name" value="CARDIOLIPIN SYNTHASE"/>
    <property type="match status" value="1"/>
</dbReference>
<dbReference type="PROSITE" id="PS51257">
    <property type="entry name" value="PROKAR_LIPOPROTEIN"/>
    <property type="match status" value="1"/>
</dbReference>
<feature type="region of interest" description="Disordered" evidence="1">
    <location>
        <begin position="243"/>
        <end position="262"/>
    </location>
</feature>
<protein>
    <submittedName>
        <fullName evidence="3">Phospholipase D family protein</fullName>
    </submittedName>
</protein>
<dbReference type="SUPFAM" id="SSF56024">
    <property type="entry name" value="Phospholipase D/nuclease"/>
    <property type="match status" value="2"/>
</dbReference>
<dbReference type="PANTHER" id="PTHR21248:SF12">
    <property type="entry name" value="CARDIOLIPIN SYNTHASE C"/>
    <property type="match status" value="1"/>
</dbReference>
<organism evidence="3 4">
    <name type="scientific">Comamonas antarctica</name>
    <dbReference type="NCBI Taxonomy" id="2743470"/>
    <lineage>
        <taxon>Bacteria</taxon>
        <taxon>Pseudomonadati</taxon>
        <taxon>Pseudomonadota</taxon>
        <taxon>Betaproteobacteria</taxon>
        <taxon>Burkholderiales</taxon>
        <taxon>Comamonadaceae</taxon>
        <taxon>Comamonas</taxon>
    </lineage>
</organism>
<dbReference type="CDD" id="cd09111">
    <property type="entry name" value="PLDc_ymdC_like_1"/>
    <property type="match status" value="1"/>
</dbReference>
<gene>
    <name evidence="3" type="ORF">HUK68_13720</name>
</gene>
<dbReference type="GO" id="GO:0032049">
    <property type="term" value="P:cardiolipin biosynthetic process"/>
    <property type="evidence" value="ECO:0007669"/>
    <property type="project" value="UniProtKB-ARBA"/>
</dbReference>
<dbReference type="PROSITE" id="PS50035">
    <property type="entry name" value="PLD"/>
    <property type="match status" value="2"/>
</dbReference>
<sequence>MGRGAARPQARTSWRVLLLLACGWLGACGLPSLEGRSTSHALPLDAARATRLGQALAPAAVAHPGHSGIYPLSDPLEAFAARALLMRAAQRTLDVQYYIWHGDTTGALLVQELLAAAGRGVRVRLLLDDVGTSGLDAQWRALDHHAHIEVRLFNPMAVRRPKALGYVTDFARANRRMHNKSLTADNQATVIGGRNIGDEYFGATDGVLFTDLDVLAVGAIVPEVSEDFDRYWASESSYPVSALLRSKGPPPADTEPPPPGTQRYQRAVAATPFLQQLLQGQLPLAWSPVRMVSDDPAKGLNRAAPEGLLVTQLAPIIGTPQRTLDLVSPYFVPTRAGVDAFVQLRQRGIRVRVLTNSLQATDVAVVHAGYARWRRALLAAGVELFEMRPDPAAPAEHAPGPFGSSGASLHAKTFAIDAQQVFVGSFNFDPRSAHLNTELGFVIDNPQLAAQVADAFSLQIPQRSYRVLLDTHGQLEWHAGAGDQASVYRSEPGSHWLERLWMRLLMLLPIEWLL</sequence>
<dbReference type="Pfam" id="PF13091">
    <property type="entry name" value="PLDc_2"/>
    <property type="match status" value="2"/>
</dbReference>
<evidence type="ECO:0000259" key="2">
    <source>
        <dbReference type="PROSITE" id="PS50035"/>
    </source>
</evidence>
<feature type="compositionally biased region" description="Pro residues" evidence="1">
    <location>
        <begin position="248"/>
        <end position="260"/>
    </location>
</feature>